<evidence type="ECO:0000313" key="2">
    <source>
        <dbReference type="Proteomes" id="UP000051677"/>
    </source>
</evidence>
<comment type="caution">
    <text evidence="1">The sequence shown here is derived from an EMBL/GenBank/DDBJ whole genome shotgun (WGS) entry which is preliminary data.</text>
</comment>
<dbReference type="EMBL" id="LKTM01000372">
    <property type="protein sequence ID" value="KQH75539.1"/>
    <property type="molecule type" value="Genomic_DNA"/>
</dbReference>
<name>A0A0Q2RJE5_MYCGO</name>
<proteinExistence type="predicted"/>
<gene>
    <name evidence="1" type="ORF">AO501_24965</name>
</gene>
<evidence type="ECO:0000313" key="1">
    <source>
        <dbReference type="EMBL" id="KQH75539.1"/>
    </source>
</evidence>
<reference evidence="1 2" key="1">
    <citation type="submission" date="2015-10" db="EMBL/GenBank/DDBJ databases">
        <title>Mycobacterium gordonae draft genome assembly.</title>
        <authorList>
            <person name="Ustinova V."/>
            <person name="Smirnova T."/>
            <person name="Blagodatskikh K."/>
            <person name="Varlamov D."/>
            <person name="Larionova E."/>
            <person name="Chernousova L."/>
        </authorList>
    </citation>
    <scope>NUCLEOTIDE SEQUENCE [LARGE SCALE GENOMIC DNA]</scope>
    <source>
        <strain evidence="1 2">CTRI 14-8773</strain>
    </source>
</reference>
<protein>
    <submittedName>
        <fullName evidence="1">Uncharacterized protein</fullName>
    </submittedName>
</protein>
<sequence length="64" mass="6958">MIQLAIGPGHAPIRAVEYGSESRTVIQDRSYSGILVKATRPIAWLPVWASLGQQNAHRACCRVG</sequence>
<dbReference type="AlphaFoldDB" id="A0A0Q2RJE5"/>
<organism evidence="1 2">
    <name type="scientific">Mycobacterium gordonae</name>
    <dbReference type="NCBI Taxonomy" id="1778"/>
    <lineage>
        <taxon>Bacteria</taxon>
        <taxon>Bacillati</taxon>
        <taxon>Actinomycetota</taxon>
        <taxon>Actinomycetes</taxon>
        <taxon>Mycobacteriales</taxon>
        <taxon>Mycobacteriaceae</taxon>
        <taxon>Mycobacterium</taxon>
    </lineage>
</organism>
<accession>A0A0Q2RJE5</accession>
<dbReference type="Proteomes" id="UP000051677">
    <property type="component" value="Unassembled WGS sequence"/>
</dbReference>